<dbReference type="InterPro" id="IPR001853">
    <property type="entry name" value="DSBA-like_thioredoxin_dom"/>
</dbReference>
<dbReference type="Gene3D" id="3.40.30.10">
    <property type="entry name" value="Glutaredoxin"/>
    <property type="match status" value="1"/>
</dbReference>
<evidence type="ECO:0000313" key="3">
    <source>
        <dbReference type="Proteomes" id="UP001163046"/>
    </source>
</evidence>
<dbReference type="GO" id="GO:0006749">
    <property type="term" value="P:glutathione metabolic process"/>
    <property type="evidence" value="ECO:0007669"/>
    <property type="project" value="TreeGrafter"/>
</dbReference>
<dbReference type="GO" id="GO:0004364">
    <property type="term" value="F:glutathione transferase activity"/>
    <property type="evidence" value="ECO:0007669"/>
    <property type="project" value="TreeGrafter"/>
</dbReference>
<dbReference type="AlphaFoldDB" id="A0A9X0A483"/>
<dbReference type="SUPFAM" id="SSF52833">
    <property type="entry name" value="Thioredoxin-like"/>
    <property type="match status" value="1"/>
</dbReference>
<dbReference type="Proteomes" id="UP001163046">
    <property type="component" value="Unassembled WGS sequence"/>
</dbReference>
<dbReference type="Pfam" id="PF01323">
    <property type="entry name" value="DSBA"/>
    <property type="match status" value="1"/>
</dbReference>
<dbReference type="OrthoDB" id="4664297at2759"/>
<dbReference type="PANTHER" id="PTHR42943">
    <property type="entry name" value="GLUTATHIONE S-TRANSFERASE KAPPA"/>
    <property type="match status" value="1"/>
</dbReference>
<evidence type="ECO:0000259" key="1">
    <source>
        <dbReference type="Pfam" id="PF01323"/>
    </source>
</evidence>
<sequence>MQAISEAKRNYGHEAGWRYDRNIGDPKVLSSVLSEAGFDGEALIAATQDQQVKDQLRKNTERAIAARLCGVPSYQVNDGSVVWGQDRLNIIADMLCGWEDHLKPTSSSKL</sequence>
<evidence type="ECO:0000313" key="2">
    <source>
        <dbReference type="EMBL" id="KAJ7392753.1"/>
    </source>
</evidence>
<protein>
    <recommendedName>
        <fullName evidence="1">DSBA-like thioredoxin domain-containing protein</fullName>
    </recommendedName>
</protein>
<proteinExistence type="predicted"/>
<name>A0A9X0A483_9CNID</name>
<dbReference type="GO" id="GO:0005777">
    <property type="term" value="C:peroxisome"/>
    <property type="evidence" value="ECO:0007669"/>
    <property type="project" value="TreeGrafter"/>
</dbReference>
<dbReference type="InterPro" id="IPR036249">
    <property type="entry name" value="Thioredoxin-like_sf"/>
</dbReference>
<comment type="caution">
    <text evidence="2">The sequence shown here is derived from an EMBL/GenBank/DDBJ whole genome shotgun (WGS) entry which is preliminary data.</text>
</comment>
<organism evidence="2 3">
    <name type="scientific">Desmophyllum pertusum</name>
    <dbReference type="NCBI Taxonomy" id="174260"/>
    <lineage>
        <taxon>Eukaryota</taxon>
        <taxon>Metazoa</taxon>
        <taxon>Cnidaria</taxon>
        <taxon>Anthozoa</taxon>
        <taxon>Hexacorallia</taxon>
        <taxon>Scleractinia</taxon>
        <taxon>Caryophylliina</taxon>
        <taxon>Caryophylliidae</taxon>
        <taxon>Desmophyllum</taxon>
    </lineage>
</organism>
<accession>A0A9X0A483</accession>
<dbReference type="InterPro" id="IPR051924">
    <property type="entry name" value="GST_Kappa/NadH"/>
</dbReference>
<dbReference type="GO" id="GO:0004602">
    <property type="term" value="F:glutathione peroxidase activity"/>
    <property type="evidence" value="ECO:0007669"/>
    <property type="project" value="TreeGrafter"/>
</dbReference>
<dbReference type="EMBL" id="MU825400">
    <property type="protein sequence ID" value="KAJ7392753.1"/>
    <property type="molecule type" value="Genomic_DNA"/>
</dbReference>
<reference evidence="2" key="1">
    <citation type="submission" date="2023-01" db="EMBL/GenBank/DDBJ databases">
        <title>Genome assembly of the deep-sea coral Lophelia pertusa.</title>
        <authorList>
            <person name="Herrera S."/>
            <person name="Cordes E."/>
        </authorList>
    </citation>
    <scope>NUCLEOTIDE SEQUENCE</scope>
    <source>
        <strain evidence="2">USNM1676648</strain>
        <tissue evidence="2">Polyp</tissue>
    </source>
</reference>
<feature type="domain" description="DSBA-like thioredoxin" evidence="1">
    <location>
        <begin position="12"/>
        <end position="94"/>
    </location>
</feature>
<dbReference type="PANTHER" id="PTHR42943:SF4">
    <property type="entry name" value="C2H2-TYPE DOMAIN-CONTAINING PROTEIN"/>
    <property type="match status" value="1"/>
</dbReference>
<dbReference type="GO" id="GO:0005739">
    <property type="term" value="C:mitochondrion"/>
    <property type="evidence" value="ECO:0007669"/>
    <property type="project" value="TreeGrafter"/>
</dbReference>
<gene>
    <name evidence="2" type="ORF">OS493_010408</name>
</gene>
<keyword evidence="3" id="KW-1185">Reference proteome</keyword>